<reference evidence="1" key="1">
    <citation type="submission" date="2023-07" db="EMBL/GenBank/DDBJ databases">
        <authorList>
            <consortium name="CYATHOMIX"/>
        </authorList>
    </citation>
    <scope>NUCLEOTIDE SEQUENCE</scope>
    <source>
        <strain evidence="1">N/A</strain>
    </source>
</reference>
<organism evidence="1 2">
    <name type="scientific">Cylicocyclus nassatus</name>
    <name type="common">Nematode worm</name>
    <dbReference type="NCBI Taxonomy" id="53992"/>
    <lineage>
        <taxon>Eukaryota</taxon>
        <taxon>Metazoa</taxon>
        <taxon>Ecdysozoa</taxon>
        <taxon>Nematoda</taxon>
        <taxon>Chromadorea</taxon>
        <taxon>Rhabditida</taxon>
        <taxon>Rhabditina</taxon>
        <taxon>Rhabditomorpha</taxon>
        <taxon>Strongyloidea</taxon>
        <taxon>Strongylidae</taxon>
        <taxon>Cylicocyclus</taxon>
    </lineage>
</organism>
<dbReference type="EMBL" id="CATQJL010000112">
    <property type="protein sequence ID" value="CAJ0596198.1"/>
    <property type="molecule type" value="Genomic_DNA"/>
</dbReference>
<dbReference type="AlphaFoldDB" id="A0AA36GQ78"/>
<comment type="caution">
    <text evidence="1">The sequence shown here is derived from an EMBL/GenBank/DDBJ whole genome shotgun (WGS) entry which is preliminary data.</text>
</comment>
<proteinExistence type="predicted"/>
<keyword evidence="2" id="KW-1185">Reference proteome</keyword>
<name>A0AA36GQ78_CYLNA</name>
<accession>A0AA36GQ78</accession>
<sequence>MNLTCNIHTQLRNGLHSFCSPFFISCNLAGFPHCLCTRHLYSHLQLSLSLFDESQEGELELLKCSVFHGRLSMVVLRAASTILSAKVWLDAQWREPARLFINEQAVNSSLKQTPICNTRTSGLSC</sequence>
<protein>
    <submittedName>
        <fullName evidence="1">Uncharacterized protein</fullName>
    </submittedName>
</protein>
<evidence type="ECO:0000313" key="2">
    <source>
        <dbReference type="Proteomes" id="UP001176961"/>
    </source>
</evidence>
<dbReference type="Proteomes" id="UP001176961">
    <property type="component" value="Unassembled WGS sequence"/>
</dbReference>
<gene>
    <name evidence="1" type="ORF">CYNAS_LOCUS8181</name>
</gene>
<evidence type="ECO:0000313" key="1">
    <source>
        <dbReference type="EMBL" id="CAJ0596198.1"/>
    </source>
</evidence>